<proteinExistence type="predicted"/>
<evidence type="ECO:0000313" key="2">
    <source>
        <dbReference type="Proteomes" id="UP001176517"/>
    </source>
</evidence>
<dbReference type="SUPFAM" id="SSF51735">
    <property type="entry name" value="NAD(P)-binding Rossmann-fold domains"/>
    <property type="match status" value="1"/>
</dbReference>
<dbReference type="PRINTS" id="PR00081">
    <property type="entry name" value="GDHRDH"/>
</dbReference>
<keyword evidence="2" id="KW-1185">Reference proteome</keyword>
<organism evidence="1 2">
    <name type="scientific">Tilletia horrida</name>
    <dbReference type="NCBI Taxonomy" id="155126"/>
    <lineage>
        <taxon>Eukaryota</taxon>
        <taxon>Fungi</taxon>
        <taxon>Dikarya</taxon>
        <taxon>Basidiomycota</taxon>
        <taxon>Ustilaginomycotina</taxon>
        <taxon>Exobasidiomycetes</taxon>
        <taxon>Tilletiales</taxon>
        <taxon>Tilletiaceae</taxon>
        <taxon>Tilletia</taxon>
    </lineage>
</organism>
<name>A0AAN6GSM5_9BASI</name>
<comment type="caution">
    <text evidence="1">The sequence shown here is derived from an EMBL/GenBank/DDBJ whole genome shotgun (WGS) entry which is preliminary data.</text>
</comment>
<dbReference type="InterPro" id="IPR002347">
    <property type="entry name" value="SDR_fam"/>
</dbReference>
<evidence type="ECO:0000313" key="1">
    <source>
        <dbReference type="EMBL" id="KAK0551711.1"/>
    </source>
</evidence>
<dbReference type="Proteomes" id="UP001176517">
    <property type="component" value="Unassembled WGS sequence"/>
</dbReference>
<dbReference type="PANTHER" id="PTHR43431">
    <property type="entry name" value="OXIDOREDUCTASE, SHORT CHAIN DEHYDROGENASE/REDUCTASE FAMILY (AFU_ORTHOLOGUE AFUA_5G14000)"/>
    <property type="match status" value="1"/>
</dbReference>
<dbReference type="InterPro" id="IPR036291">
    <property type="entry name" value="NAD(P)-bd_dom_sf"/>
</dbReference>
<dbReference type="EMBL" id="JAPDMZ010000073">
    <property type="protein sequence ID" value="KAK0551711.1"/>
    <property type="molecule type" value="Genomic_DNA"/>
</dbReference>
<evidence type="ECO:0008006" key="3">
    <source>
        <dbReference type="Google" id="ProtNLM"/>
    </source>
</evidence>
<dbReference type="PANTHER" id="PTHR43431:SF7">
    <property type="entry name" value="OXIDOREDUCTASE, SHORT CHAIN DEHYDROGENASE_REDUCTASE FAMILY (AFU_ORTHOLOGUE AFUA_5G14000)"/>
    <property type="match status" value="1"/>
</dbReference>
<gene>
    <name evidence="1" type="ORF">OC846_003203</name>
</gene>
<reference evidence="1" key="1">
    <citation type="journal article" date="2023" name="PhytoFront">
        <title>Draft Genome Resources of Seven Strains of Tilletia horrida, Causal Agent of Kernel Smut of Rice.</title>
        <authorList>
            <person name="Khanal S."/>
            <person name="Antony Babu S."/>
            <person name="Zhou X.G."/>
        </authorList>
    </citation>
    <scope>NUCLEOTIDE SEQUENCE</scope>
    <source>
        <strain evidence="1">TX6</strain>
    </source>
</reference>
<dbReference type="AlphaFoldDB" id="A0AAN6GSM5"/>
<dbReference type="Pfam" id="PF00106">
    <property type="entry name" value="adh_short"/>
    <property type="match status" value="1"/>
</dbReference>
<protein>
    <recommendedName>
        <fullName evidence="3">Oxidoreductase</fullName>
    </recommendedName>
</protein>
<accession>A0AAN6GSM5</accession>
<sequence>MTSLPTSAANKLIVLVLGAGPGTGFAVARRFAQAGHPVGLLSRTAANLEPLVKSINSELASSSSNKFPEAKAFVADATNAESVRKAVADASGSWGPDAKLWGGVLNTTGFLKKPFLDLTEDDVRGQFDTQVLGLLNFGQAIIKPITAGTTTSVLPSPSTAAGFVFVTGATASMKGGAQFGGFAASKFAVRAMAQSMAREFGPQGIHVAHIQIDGIIRTDRTIKMIGKEPEDKDSWLNPDDIAETYFALAQQRRSAFTAEIDIRPHGETF</sequence>
<dbReference type="Gene3D" id="3.40.50.720">
    <property type="entry name" value="NAD(P)-binding Rossmann-like Domain"/>
    <property type="match status" value="1"/>
</dbReference>